<dbReference type="PROSITE" id="PS51866">
    <property type="entry name" value="MOP"/>
    <property type="match status" value="1"/>
</dbReference>
<protein>
    <recommendedName>
        <fullName evidence="9">Molybdate/tungstate import ATP-binding protein WtpC</fullName>
        <ecNumber evidence="8">7.3.2.6</ecNumber>
    </recommendedName>
</protein>
<dbReference type="InterPro" id="IPR008995">
    <property type="entry name" value="Mo/tungstate-bd_C_term_dom"/>
</dbReference>
<comment type="catalytic activity">
    <reaction evidence="10">
        <text>tungstate(in) + ATP + H2O = tungstate(out) + ADP + phosphate + H(+)</text>
        <dbReference type="Rhea" id="RHEA:35027"/>
        <dbReference type="ChEBI" id="CHEBI:15377"/>
        <dbReference type="ChEBI" id="CHEBI:15378"/>
        <dbReference type="ChEBI" id="CHEBI:30616"/>
        <dbReference type="ChEBI" id="CHEBI:43474"/>
        <dbReference type="ChEBI" id="CHEBI:46502"/>
        <dbReference type="ChEBI" id="CHEBI:456216"/>
        <dbReference type="EC" id="7.3.2.6"/>
    </reaction>
</comment>
<evidence type="ECO:0000256" key="7">
    <source>
        <dbReference type="ARBA" id="ARBA00038781"/>
    </source>
</evidence>
<dbReference type="InterPro" id="IPR027417">
    <property type="entry name" value="P-loop_NTPase"/>
</dbReference>
<keyword evidence="3" id="KW-0500">Molybdenum</keyword>
<dbReference type="GO" id="GO:0016887">
    <property type="term" value="F:ATP hydrolysis activity"/>
    <property type="evidence" value="ECO:0007669"/>
    <property type="project" value="InterPro"/>
</dbReference>
<evidence type="ECO:0000259" key="12">
    <source>
        <dbReference type="PROSITE" id="PS51866"/>
    </source>
</evidence>
<evidence type="ECO:0000256" key="10">
    <source>
        <dbReference type="ARBA" id="ARBA00047936"/>
    </source>
</evidence>
<dbReference type="SUPFAM" id="SSF52540">
    <property type="entry name" value="P-loop containing nucleoside triphosphate hydrolases"/>
    <property type="match status" value="1"/>
</dbReference>
<evidence type="ECO:0000256" key="8">
    <source>
        <dbReference type="ARBA" id="ARBA00039025"/>
    </source>
</evidence>
<dbReference type="PANTHER" id="PTHR42781:SF4">
    <property type="entry name" value="SPERMIDINE_PUTRESCINE IMPORT ATP-BINDING PROTEIN POTA"/>
    <property type="match status" value="1"/>
</dbReference>
<comment type="subunit">
    <text evidence="7">The complex is composed of two ATP-binding proteins (WtpC), two transmembrane proteins (WtpB) and a solute-binding protein (WtpA).</text>
</comment>
<dbReference type="CDD" id="cd03260">
    <property type="entry name" value="ABC_PstB_phosphate_transporter"/>
    <property type="match status" value="1"/>
</dbReference>
<dbReference type="InterPro" id="IPR003593">
    <property type="entry name" value="AAA+_ATPase"/>
</dbReference>
<dbReference type="InterPro" id="IPR004606">
    <property type="entry name" value="Mop_domain"/>
</dbReference>
<dbReference type="Pfam" id="PF03459">
    <property type="entry name" value="TOBE"/>
    <property type="match status" value="1"/>
</dbReference>
<dbReference type="RefSeq" id="WP_100905066.1">
    <property type="nucleotide sequence ID" value="NZ_CP017766.1"/>
</dbReference>
<dbReference type="Pfam" id="PF00005">
    <property type="entry name" value="ABC_tran"/>
    <property type="match status" value="1"/>
</dbReference>
<comment type="similarity">
    <text evidence="6">Belongs to the ABC transporter superfamily. Sulfate/tungstate importer (TC 3.A.1.6) family.</text>
</comment>
<name>A0A2H4VAG4_9EURY</name>
<keyword evidence="2" id="KW-0813">Transport</keyword>
<dbReference type="GO" id="GO:0005524">
    <property type="term" value="F:ATP binding"/>
    <property type="evidence" value="ECO:0007669"/>
    <property type="project" value="UniProtKB-KW"/>
</dbReference>
<dbReference type="GO" id="GO:0005886">
    <property type="term" value="C:plasma membrane"/>
    <property type="evidence" value="ECO:0007669"/>
    <property type="project" value="UniProtKB-SubCell"/>
</dbReference>
<evidence type="ECO:0000256" key="2">
    <source>
        <dbReference type="ARBA" id="ARBA00022448"/>
    </source>
</evidence>
<keyword evidence="5 13" id="KW-0067">ATP-binding</keyword>
<dbReference type="Gene3D" id="3.40.50.300">
    <property type="entry name" value="P-loop containing nucleotide triphosphate hydrolases"/>
    <property type="match status" value="1"/>
</dbReference>
<evidence type="ECO:0000313" key="13">
    <source>
        <dbReference type="EMBL" id="AUB55088.1"/>
    </source>
</evidence>
<accession>A0A2H4VAG4</accession>
<dbReference type="GO" id="GO:0015689">
    <property type="term" value="P:molybdate ion transport"/>
    <property type="evidence" value="ECO:0007669"/>
    <property type="project" value="InterPro"/>
</dbReference>
<evidence type="ECO:0000256" key="3">
    <source>
        <dbReference type="ARBA" id="ARBA00022505"/>
    </source>
</evidence>
<evidence type="ECO:0000256" key="1">
    <source>
        <dbReference type="ARBA" id="ARBA00004202"/>
    </source>
</evidence>
<evidence type="ECO:0000256" key="4">
    <source>
        <dbReference type="ARBA" id="ARBA00022741"/>
    </source>
</evidence>
<comment type="subcellular location">
    <subcellularLocation>
        <location evidence="1">Cell membrane</location>
        <topology evidence="1">Peripheral membrane protein</topology>
    </subcellularLocation>
</comment>
<dbReference type="OrthoDB" id="18368at2157"/>
<dbReference type="GO" id="GO:0005315">
    <property type="term" value="F:phosphate transmembrane transporter activity"/>
    <property type="evidence" value="ECO:0007669"/>
    <property type="project" value="InterPro"/>
</dbReference>
<dbReference type="InterPro" id="IPR003439">
    <property type="entry name" value="ABC_transporter-like_ATP-bd"/>
</dbReference>
<dbReference type="SUPFAM" id="SSF50331">
    <property type="entry name" value="MOP-like"/>
    <property type="match status" value="1"/>
</dbReference>
<dbReference type="SMART" id="SM00382">
    <property type="entry name" value="AAA"/>
    <property type="match status" value="1"/>
</dbReference>
<dbReference type="GO" id="GO:0035435">
    <property type="term" value="P:phosphate ion transmembrane transport"/>
    <property type="evidence" value="ECO:0007669"/>
    <property type="project" value="InterPro"/>
</dbReference>
<evidence type="ECO:0000256" key="9">
    <source>
        <dbReference type="ARBA" id="ARBA00041133"/>
    </source>
</evidence>
<dbReference type="InterPro" id="IPR005670">
    <property type="entry name" value="PstB-like"/>
</dbReference>
<evidence type="ECO:0000313" key="14">
    <source>
        <dbReference type="Proteomes" id="UP000232806"/>
    </source>
</evidence>
<dbReference type="InterPro" id="IPR050093">
    <property type="entry name" value="ABC_SmlMolc_Importer"/>
</dbReference>
<evidence type="ECO:0000256" key="6">
    <source>
        <dbReference type="ARBA" id="ARBA00038307"/>
    </source>
</evidence>
<feature type="domain" description="Mop" evidence="12">
    <location>
        <begin position="290"/>
        <end position="354"/>
    </location>
</feature>
<proteinExistence type="inferred from homology"/>
<dbReference type="EMBL" id="CP017766">
    <property type="protein sequence ID" value="AUB55088.1"/>
    <property type="molecule type" value="Genomic_DNA"/>
</dbReference>
<keyword evidence="4" id="KW-0547">Nucleotide-binding</keyword>
<dbReference type="GO" id="GO:1901238">
    <property type="term" value="F:ABC-type tungstate transporter activity"/>
    <property type="evidence" value="ECO:0007669"/>
    <property type="project" value="UniProtKB-EC"/>
</dbReference>
<dbReference type="GeneID" id="35120536"/>
<feature type="domain" description="ABC transporter" evidence="11">
    <location>
        <begin position="4"/>
        <end position="236"/>
    </location>
</feature>
<dbReference type="PROSITE" id="PS50893">
    <property type="entry name" value="ABC_TRANSPORTER_2"/>
    <property type="match status" value="1"/>
</dbReference>
<dbReference type="Proteomes" id="UP000232806">
    <property type="component" value="Chromosome"/>
</dbReference>
<evidence type="ECO:0000256" key="5">
    <source>
        <dbReference type="ARBA" id="ARBA00022840"/>
    </source>
</evidence>
<dbReference type="PANTHER" id="PTHR42781">
    <property type="entry name" value="SPERMIDINE/PUTRESCINE IMPORT ATP-BINDING PROTEIN POTA"/>
    <property type="match status" value="1"/>
</dbReference>
<dbReference type="InterPro" id="IPR005116">
    <property type="entry name" value="Transp-assoc_OB_typ1"/>
</dbReference>
<sequence>MNLLEIQNLSKKYDGKNILEDINLYLEKGSTLGLIGPTGCGKTTLLRIIDLIETPSSGKIIFNGQEIPKTKKERIDVRRKIGMVFQKPIVFKGTVYENIGYGLKIRGENKDSYQEKIKYLLDSLGLSGYEDRYASTLSGGETQRMALARALVTDPELLLLDEPTANLDPQSTEKIENFMENLRDEGETTIIIATHNLIQGQHLSDKIAILNKKIFQIGKPEEVFRKPKSRFVADFVGVKNVKKGSSRRVEEGLALINTGTLHVYSSASLEGDVYMSIRPEDITISQLKVETSALNEFNGEIKEIKDSGGILDLKIDVGEVFSVFMTRKSFADMGLTIGSKVWLQFKASAVNVFQF</sequence>
<gene>
    <name evidence="13" type="ORF">BK007_03040</name>
</gene>
<dbReference type="EC" id="7.3.2.6" evidence="8"/>
<evidence type="ECO:0000259" key="11">
    <source>
        <dbReference type="PROSITE" id="PS50893"/>
    </source>
</evidence>
<dbReference type="AlphaFoldDB" id="A0A2H4VAG4"/>
<dbReference type="Gene3D" id="2.40.50.100">
    <property type="match status" value="1"/>
</dbReference>
<organism evidence="13 14">
    <name type="scientific">Methanobacterium subterraneum</name>
    <dbReference type="NCBI Taxonomy" id="59277"/>
    <lineage>
        <taxon>Archaea</taxon>
        <taxon>Methanobacteriati</taxon>
        <taxon>Methanobacteriota</taxon>
        <taxon>Methanomada group</taxon>
        <taxon>Methanobacteria</taxon>
        <taxon>Methanobacteriales</taxon>
        <taxon>Methanobacteriaceae</taxon>
        <taxon>Methanobacterium</taxon>
    </lineage>
</organism>
<reference evidence="13 14" key="1">
    <citation type="submission" date="2016-10" db="EMBL/GenBank/DDBJ databases">
        <title>Comparative genomics between deep and shallow subseafloor isolates.</title>
        <authorList>
            <person name="Ishii S."/>
            <person name="Miller J.R."/>
            <person name="Sutton G."/>
            <person name="Suzuki S."/>
            <person name="Methe B."/>
            <person name="Inagaki F."/>
            <person name="Imachi H."/>
        </authorList>
    </citation>
    <scope>NUCLEOTIDE SEQUENCE [LARGE SCALE GENOMIC DNA]</scope>
    <source>
        <strain evidence="13 14">MO-MB1</strain>
    </source>
</reference>